<keyword evidence="1" id="KW-1133">Transmembrane helix</keyword>
<keyword evidence="1" id="KW-0812">Transmembrane</keyword>
<comment type="caution">
    <text evidence="2">The sequence shown here is derived from an EMBL/GenBank/DDBJ whole genome shotgun (WGS) entry which is preliminary data.</text>
</comment>
<evidence type="ECO:0000313" key="3">
    <source>
        <dbReference type="Proteomes" id="UP000283880"/>
    </source>
</evidence>
<feature type="transmembrane region" description="Helical" evidence="1">
    <location>
        <begin position="35"/>
        <end position="58"/>
    </location>
</feature>
<sequence length="63" mass="7146">MKQFVLYALLKAFVISVGVDLVCMIYGVISGDPYRITLAGGVICFLVLFFVELIECLWKNRKK</sequence>
<feature type="transmembrane region" description="Helical" evidence="1">
    <location>
        <begin position="7"/>
        <end position="29"/>
    </location>
</feature>
<dbReference type="Proteomes" id="UP000283880">
    <property type="component" value="Unassembled WGS sequence"/>
</dbReference>
<evidence type="ECO:0000256" key="1">
    <source>
        <dbReference type="SAM" id="Phobius"/>
    </source>
</evidence>
<dbReference type="EMBL" id="QSBM01000024">
    <property type="protein sequence ID" value="RGX23720.1"/>
    <property type="molecule type" value="Genomic_DNA"/>
</dbReference>
<organism evidence="2 3">
    <name type="scientific">Enterocloster asparagiformis</name>
    <dbReference type="NCBI Taxonomy" id="333367"/>
    <lineage>
        <taxon>Bacteria</taxon>
        <taxon>Bacillati</taxon>
        <taxon>Bacillota</taxon>
        <taxon>Clostridia</taxon>
        <taxon>Lachnospirales</taxon>
        <taxon>Lachnospiraceae</taxon>
        <taxon>Enterocloster</taxon>
    </lineage>
</organism>
<accession>A0A413F8K9</accession>
<evidence type="ECO:0000313" key="2">
    <source>
        <dbReference type="EMBL" id="RGX23720.1"/>
    </source>
</evidence>
<gene>
    <name evidence="2" type="ORF">DWV29_24505</name>
</gene>
<proteinExistence type="predicted"/>
<reference evidence="2 3" key="1">
    <citation type="submission" date="2018-08" db="EMBL/GenBank/DDBJ databases">
        <title>A genome reference for cultivated species of the human gut microbiota.</title>
        <authorList>
            <person name="Zou Y."/>
            <person name="Xue W."/>
            <person name="Luo G."/>
        </authorList>
    </citation>
    <scope>NUCLEOTIDE SEQUENCE [LARGE SCALE GENOMIC DNA]</scope>
    <source>
        <strain evidence="2 3">AF04-15</strain>
    </source>
</reference>
<keyword evidence="1" id="KW-0472">Membrane</keyword>
<dbReference type="AlphaFoldDB" id="A0A413F8K9"/>
<name>A0A413F8K9_9FIRM</name>
<dbReference type="OrthoDB" id="1955972at2"/>
<protein>
    <submittedName>
        <fullName evidence="2">Uncharacterized protein</fullName>
    </submittedName>
</protein>